<feature type="compositionally biased region" description="Basic residues" evidence="1">
    <location>
        <begin position="48"/>
        <end position="68"/>
    </location>
</feature>
<feature type="region of interest" description="Disordered" evidence="1">
    <location>
        <begin position="1"/>
        <end position="105"/>
    </location>
</feature>
<sequence>MPGSRGEITVGEHNGVDNDHNRRKKKEEEEEEDGIESENQLVMPSISKPRKRFIDKFRKRPKSPKRSSSRSGSRKGGCFSLRRRRRRTEEGEEEEDSSTVSDPNDECFTHEMLRVMLETNDFCSNECNPHRRKLSGTSVLLRYVGRSATSLPGFYGSDAFESSQIDEWVDYATVFSSGSEFENACTRVDTTLRVVLTFSLAILCPLQTLLSGQLLLKVEMKVDINCGKCKNAIMQAVAEIEGVNQVVLDEEKSLLTVVGTMDPICVAEKLRKIKQKPVVVNIGPTKPPEAKTEPKPVCCKPCPPYCPPTYCPPPYCPPYYNNNCDMVTVSTYSNGSGCTIV</sequence>
<dbReference type="GO" id="GO:0046872">
    <property type="term" value="F:metal ion binding"/>
    <property type="evidence" value="ECO:0007669"/>
    <property type="project" value="InterPro"/>
</dbReference>
<evidence type="ECO:0000259" key="2">
    <source>
        <dbReference type="PROSITE" id="PS50846"/>
    </source>
</evidence>
<dbReference type="InterPro" id="IPR006121">
    <property type="entry name" value="HMA_dom"/>
</dbReference>
<dbReference type="Gene3D" id="3.30.70.100">
    <property type="match status" value="1"/>
</dbReference>
<organism evidence="3">
    <name type="scientific">Brassica campestris</name>
    <name type="common">Field mustard</name>
    <dbReference type="NCBI Taxonomy" id="3711"/>
    <lineage>
        <taxon>Eukaryota</taxon>
        <taxon>Viridiplantae</taxon>
        <taxon>Streptophyta</taxon>
        <taxon>Embryophyta</taxon>
        <taxon>Tracheophyta</taxon>
        <taxon>Spermatophyta</taxon>
        <taxon>Magnoliopsida</taxon>
        <taxon>eudicotyledons</taxon>
        <taxon>Gunneridae</taxon>
        <taxon>Pentapetalae</taxon>
        <taxon>rosids</taxon>
        <taxon>malvids</taxon>
        <taxon>Brassicales</taxon>
        <taxon>Brassicaceae</taxon>
        <taxon>Brassiceae</taxon>
        <taxon>Brassica</taxon>
    </lineage>
</organism>
<dbReference type="EMBL" id="LR031569">
    <property type="protein sequence ID" value="VDC68070.1"/>
    <property type="molecule type" value="Genomic_DNA"/>
</dbReference>
<accession>A0A3P5Z4P5</accession>
<reference evidence="3" key="1">
    <citation type="submission" date="2018-11" db="EMBL/GenBank/DDBJ databases">
        <authorList>
            <consortium name="Genoscope - CEA"/>
            <person name="William W."/>
        </authorList>
    </citation>
    <scope>NUCLEOTIDE SEQUENCE</scope>
</reference>
<dbReference type="SUPFAM" id="SSF55008">
    <property type="entry name" value="HMA, heavy metal-associated domain"/>
    <property type="match status" value="1"/>
</dbReference>
<evidence type="ECO:0000256" key="1">
    <source>
        <dbReference type="SAM" id="MobiDB-lite"/>
    </source>
</evidence>
<dbReference type="Pfam" id="PF00403">
    <property type="entry name" value="HMA"/>
    <property type="match status" value="1"/>
</dbReference>
<dbReference type="PANTHER" id="PTHR35123">
    <property type="entry name" value="OS07G0633900 PROTEIN-RELATED"/>
    <property type="match status" value="1"/>
</dbReference>
<dbReference type="PROSITE" id="PS50846">
    <property type="entry name" value="HMA_2"/>
    <property type="match status" value="1"/>
</dbReference>
<dbReference type="PANTHER" id="PTHR35123:SF2">
    <property type="entry name" value="UBIQUITIN CARBOXYL-TERMINAL HYDROLASE-LIKE PROTEIN"/>
    <property type="match status" value="1"/>
</dbReference>
<feature type="domain" description="HMA" evidence="2">
    <location>
        <begin position="215"/>
        <end position="281"/>
    </location>
</feature>
<dbReference type="AlphaFoldDB" id="A0A3P5Z4P5"/>
<name>A0A3P5Z4P5_BRACM</name>
<proteinExistence type="predicted"/>
<dbReference type="InterPro" id="IPR036163">
    <property type="entry name" value="HMA_dom_sf"/>
</dbReference>
<protein>
    <recommendedName>
        <fullName evidence="2">HMA domain-containing protein</fullName>
    </recommendedName>
</protein>
<evidence type="ECO:0000313" key="3">
    <source>
        <dbReference type="EMBL" id="VDC68070.1"/>
    </source>
</evidence>
<dbReference type="Gene3D" id="1.20.1050.130">
    <property type="match status" value="1"/>
</dbReference>
<gene>
    <name evidence="3" type="ORF">BRAA06T26610Z</name>
</gene>